<protein>
    <submittedName>
        <fullName evidence="1">Transcriptional regulator</fullName>
    </submittedName>
</protein>
<dbReference type="InterPro" id="IPR011990">
    <property type="entry name" value="TPR-like_helical_dom_sf"/>
</dbReference>
<evidence type="ECO:0000313" key="2">
    <source>
        <dbReference type="Proteomes" id="UP001291653"/>
    </source>
</evidence>
<keyword evidence="2" id="KW-1185">Reference proteome</keyword>
<accession>A0ABQ5P136</accession>
<sequence>MQPNTLLDALLDEAGFSHAGLAARVDRAGLARGLDLRYDHTAVARWLRGQRPRGRVPDLICEVLAERLGRPVALGDIGLGVQGGPADGPGSPLCGFVDRATALWRSDEQQRRQVIDAPAVTGTPAVMPVWEWENPPEDTDVSRAGPTRVSPADITLLRTARAHYELMYRRAGGIATRARIVGFLTAQTAPLLRGAYGDALGRRLHRAAGGLVAVAGICAYDSDAHGLAQRYFHQALRLAKASGDRGLGAYAVALLVNQSLFMGEYRQAVAFAEAALRSAGPALTPALASDLYAMQAKAYARLGDGRVARHRIRRAEREAERIRPGAEPDETGYVQPGLVHVQVAEALLSLGELTAAHEHAAAAVGSPAHDRGRVHRLGMLCQIELSRGEPERAARTALAMADQARGMESQRLRDRLRAVRARLVASGAGPARQAAELIDGALRVPL</sequence>
<gene>
    <name evidence="1" type="ORF">SYYSPA8_18405</name>
</gene>
<reference evidence="1 2" key="1">
    <citation type="submission" date="2022-10" db="EMBL/GenBank/DDBJ databases">
        <title>Draft genome sequence of Streptomyces sp. YSPA8.</title>
        <authorList>
            <person name="Moriuchi R."/>
            <person name="Dohra H."/>
            <person name="Yamamura H."/>
            <person name="Kodani S."/>
        </authorList>
    </citation>
    <scope>NUCLEOTIDE SEQUENCE [LARGE SCALE GENOMIC DNA]</scope>
    <source>
        <strain evidence="1 2">YSPA8</strain>
    </source>
</reference>
<dbReference type="Proteomes" id="UP001291653">
    <property type="component" value="Unassembled WGS sequence"/>
</dbReference>
<proteinExistence type="predicted"/>
<dbReference type="RefSeq" id="WP_323448332.1">
    <property type="nucleotide sequence ID" value="NZ_BSBI01000007.1"/>
</dbReference>
<organism evidence="1 2">
    <name type="scientific">Streptomyces yaizuensis</name>
    <dbReference type="NCBI Taxonomy" id="2989713"/>
    <lineage>
        <taxon>Bacteria</taxon>
        <taxon>Bacillati</taxon>
        <taxon>Actinomycetota</taxon>
        <taxon>Actinomycetes</taxon>
        <taxon>Kitasatosporales</taxon>
        <taxon>Streptomycetaceae</taxon>
        <taxon>Streptomyces</taxon>
    </lineage>
</organism>
<name>A0ABQ5P136_9ACTN</name>
<evidence type="ECO:0000313" key="1">
    <source>
        <dbReference type="EMBL" id="GLF96300.1"/>
    </source>
</evidence>
<dbReference type="SUPFAM" id="SSF48452">
    <property type="entry name" value="TPR-like"/>
    <property type="match status" value="1"/>
</dbReference>
<dbReference type="Gene3D" id="1.25.40.10">
    <property type="entry name" value="Tetratricopeptide repeat domain"/>
    <property type="match status" value="1"/>
</dbReference>
<dbReference type="EMBL" id="BSBI01000007">
    <property type="protein sequence ID" value="GLF96300.1"/>
    <property type="molecule type" value="Genomic_DNA"/>
</dbReference>
<comment type="caution">
    <text evidence="1">The sequence shown here is derived from an EMBL/GenBank/DDBJ whole genome shotgun (WGS) entry which is preliminary data.</text>
</comment>